<dbReference type="AlphaFoldDB" id="A0A224XQK9"/>
<evidence type="ECO:0000313" key="1">
    <source>
        <dbReference type="EMBL" id="JAW14787.1"/>
    </source>
</evidence>
<protein>
    <submittedName>
        <fullName evidence="1">Putative secreted protein</fullName>
    </submittedName>
</protein>
<proteinExistence type="predicted"/>
<name>A0A224XQK9_9HEMI</name>
<dbReference type="EMBL" id="GFTR01001639">
    <property type="protein sequence ID" value="JAW14787.1"/>
    <property type="molecule type" value="Transcribed_RNA"/>
</dbReference>
<accession>A0A224XQK9</accession>
<organism evidence="1">
    <name type="scientific">Panstrongylus lignarius</name>
    <dbReference type="NCBI Taxonomy" id="156445"/>
    <lineage>
        <taxon>Eukaryota</taxon>
        <taxon>Metazoa</taxon>
        <taxon>Ecdysozoa</taxon>
        <taxon>Arthropoda</taxon>
        <taxon>Hexapoda</taxon>
        <taxon>Insecta</taxon>
        <taxon>Pterygota</taxon>
        <taxon>Neoptera</taxon>
        <taxon>Paraneoptera</taxon>
        <taxon>Hemiptera</taxon>
        <taxon>Heteroptera</taxon>
        <taxon>Panheteroptera</taxon>
        <taxon>Cimicomorpha</taxon>
        <taxon>Reduviidae</taxon>
        <taxon>Triatominae</taxon>
        <taxon>Panstrongylus</taxon>
    </lineage>
</organism>
<reference evidence="1" key="1">
    <citation type="journal article" date="2018" name="PLoS Negl. Trop. Dis.">
        <title>An insight into the salivary gland and fat body transcriptome of Panstrongylus lignarius (Hemiptera: Heteroptera), the main vector of Chagas disease in Peru.</title>
        <authorList>
            <person name="Nevoa J.C."/>
            <person name="Mendes M.T."/>
            <person name="da Silva M.V."/>
            <person name="Soares S.C."/>
            <person name="Oliveira C.J.F."/>
            <person name="Ribeiro J.M.C."/>
        </authorList>
    </citation>
    <scope>NUCLEOTIDE SEQUENCE</scope>
</reference>
<sequence>MVISFNTNLVYFLCFSVQRATKCYHTCMWFYTECFPVTSQILLQFVANRSILTNILIYSFHSDDYTTDCSVLRDSYSSIMRWIDKYWSIIIEICYTDIKICYG</sequence>